<proteinExistence type="predicted"/>
<dbReference type="Gene3D" id="3.90.1150.10">
    <property type="entry name" value="Aspartate Aminotransferase, domain 1"/>
    <property type="match status" value="1"/>
</dbReference>
<dbReference type="NCBIfam" id="TIGR01976">
    <property type="entry name" value="am_tr_V_VC1184"/>
    <property type="match status" value="1"/>
</dbReference>
<protein>
    <submittedName>
        <fullName evidence="2">Cysteine desulfurase-like protein</fullName>
    </submittedName>
</protein>
<comment type="caution">
    <text evidence="2">The sequence shown here is derived from an EMBL/GenBank/DDBJ whole genome shotgun (WGS) entry which is preliminary data.</text>
</comment>
<dbReference type="InterPro" id="IPR015424">
    <property type="entry name" value="PyrdxlP-dep_Trfase"/>
</dbReference>
<dbReference type="PANTHER" id="PTHR43586">
    <property type="entry name" value="CYSTEINE DESULFURASE"/>
    <property type="match status" value="1"/>
</dbReference>
<evidence type="ECO:0000313" key="2">
    <source>
        <dbReference type="EMBL" id="GEB35668.1"/>
    </source>
</evidence>
<dbReference type="InterPro" id="IPR011340">
    <property type="entry name" value="Cys_dSase-rel"/>
</dbReference>
<dbReference type="PANTHER" id="PTHR43586:SF21">
    <property type="entry name" value="PYRIDOXAL PHOSPHATE (PLP)-DEPENDENT ASPARTATE AMINOTRANSFERASE SUPERFAMILY"/>
    <property type="match status" value="1"/>
</dbReference>
<organism evidence="2 3">
    <name type="scientific">Brevibacillus parabrevis</name>
    <dbReference type="NCBI Taxonomy" id="54914"/>
    <lineage>
        <taxon>Bacteria</taxon>
        <taxon>Bacillati</taxon>
        <taxon>Bacillota</taxon>
        <taxon>Bacilli</taxon>
        <taxon>Bacillales</taxon>
        <taxon>Paenibacillaceae</taxon>
        <taxon>Brevibacillus</taxon>
    </lineage>
</organism>
<dbReference type="InterPro" id="IPR015421">
    <property type="entry name" value="PyrdxlP-dep_Trfase_major"/>
</dbReference>
<gene>
    <name evidence="2" type="ORF">BPA01_52480</name>
</gene>
<dbReference type="GO" id="GO:0003824">
    <property type="term" value="F:catalytic activity"/>
    <property type="evidence" value="ECO:0007669"/>
    <property type="project" value="UniProtKB-ARBA"/>
</dbReference>
<evidence type="ECO:0000259" key="1">
    <source>
        <dbReference type="Pfam" id="PF00266"/>
    </source>
</evidence>
<reference evidence="2 3" key="1">
    <citation type="submission" date="2019-06" db="EMBL/GenBank/DDBJ databases">
        <title>Whole genome shotgun sequence of Brevibacillus parabrevis NBRC 12334.</title>
        <authorList>
            <person name="Hosoyama A."/>
            <person name="Uohara A."/>
            <person name="Ohji S."/>
            <person name="Ichikawa N."/>
        </authorList>
    </citation>
    <scope>NUCLEOTIDE SEQUENCE [LARGE SCALE GENOMIC DNA]</scope>
    <source>
        <strain evidence="2 3">NBRC 12334</strain>
    </source>
</reference>
<dbReference type="InterPro" id="IPR015422">
    <property type="entry name" value="PyrdxlP-dep_Trfase_small"/>
</dbReference>
<dbReference type="Pfam" id="PF00266">
    <property type="entry name" value="Aminotran_5"/>
    <property type="match status" value="1"/>
</dbReference>
<sequence length="416" mass="44998">MTRTSAFPVQEIREQFPALQRTYQAKPVAYLDGPGGSQVVAASMQAVFRYMENGGANLHGAFPTSRETEAIIADARQAVADLLDAAPEEVAFGANMTTLAFAIARALSRFWQPGDEIILSELDHRANVDPWLTAALDRGVLVRWLKADPETLTLATEELDTLLTEKTRLVAVGLASNAVGTINDVARIARAARRVGAVVAVDAVHAAPHMAISCKQLGADILLCSAYKFFGPHVGMAVIRQSLFESLKTYKLAPAPGYIPDKLETGTQNHEGIAGIAPAIDFIASLGTGANRRERLVDAFSRLEKYENHLADVLRSELQQTAGVKLFQAGAHVPKTPTIAFRLEGIDPEEACLRMAEEHSVFIASGDFYASRLAELAGLADKGGWIRAGIAPYNTEEEIRRLAQGIAQMVRARKEV</sequence>
<dbReference type="RefSeq" id="WP_122966772.1">
    <property type="nucleotide sequence ID" value="NZ_BJMH01000049.1"/>
</dbReference>
<dbReference type="SUPFAM" id="SSF53383">
    <property type="entry name" value="PLP-dependent transferases"/>
    <property type="match status" value="1"/>
</dbReference>
<dbReference type="Gene3D" id="3.40.640.10">
    <property type="entry name" value="Type I PLP-dependent aspartate aminotransferase-like (Major domain)"/>
    <property type="match status" value="1"/>
</dbReference>
<accession>A0A4Y3PVV4</accession>
<feature type="domain" description="Aminotransferase class V" evidence="1">
    <location>
        <begin position="30"/>
        <end position="402"/>
    </location>
</feature>
<dbReference type="EMBL" id="BJMH01000049">
    <property type="protein sequence ID" value="GEB35668.1"/>
    <property type="molecule type" value="Genomic_DNA"/>
</dbReference>
<keyword evidence="3" id="KW-1185">Reference proteome</keyword>
<dbReference type="AlphaFoldDB" id="A0A4Y3PVV4"/>
<evidence type="ECO:0000313" key="3">
    <source>
        <dbReference type="Proteomes" id="UP000316882"/>
    </source>
</evidence>
<dbReference type="InterPro" id="IPR000192">
    <property type="entry name" value="Aminotrans_V_dom"/>
</dbReference>
<name>A0A4Y3PVV4_BREPA</name>
<dbReference type="Proteomes" id="UP000316882">
    <property type="component" value="Unassembled WGS sequence"/>
</dbReference>